<name>W8VZC0_9FLAO</name>
<dbReference type="Pfam" id="PF00581">
    <property type="entry name" value="Rhodanese"/>
    <property type="match status" value="1"/>
</dbReference>
<dbReference type="CDD" id="cd00158">
    <property type="entry name" value="RHOD"/>
    <property type="match status" value="1"/>
</dbReference>
<proteinExistence type="predicted"/>
<dbReference type="KEGG" id="nmf:NMS_0302"/>
<keyword evidence="3" id="KW-1185">Reference proteome</keyword>
<gene>
    <name evidence="2" type="ORF">NMS_0302</name>
</gene>
<dbReference type="InterPro" id="IPR001763">
    <property type="entry name" value="Rhodanese-like_dom"/>
</dbReference>
<evidence type="ECO:0000313" key="2">
    <source>
        <dbReference type="EMBL" id="BAO54311.1"/>
    </source>
</evidence>
<reference evidence="2 3" key="1">
    <citation type="journal article" date="2014" name="Proc. Natl. Acad. Sci. U.S.A.">
        <title>Functional characterization of flavobacteria rhodopsins reveals a unique class of light-driven chloride pump in bacteria.</title>
        <authorList>
            <person name="Yoshizawa S."/>
            <person name="Kumagai Y."/>
            <person name="Kim H."/>
            <person name="Ogura Y."/>
            <person name="Hayashi T."/>
            <person name="Iwasaki W."/>
            <person name="DeLong E.F."/>
            <person name="Kogure K."/>
        </authorList>
    </citation>
    <scope>NUCLEOTIDE SEQUENCE [LARGE SCALE GENOMIC DNA]</scope>
    <source>
        <strain evidence="2 3">S1-08</strain>
    </source>
</reference>
<dbReference type="HOGENOM" id="CLU_089574_13_2_10"/>
<protein>
    <submittedName>
        <fullName evidence="2">Uncharacterized NAD(FAD)-dependent dehydrogenases</fullName>
    </submittedName>
</protein>
<evidence type="ECO:0000313" key="3">
    <source>
        <dbReference type="Proteomes" id="UP000031760"/>
    </source>
</evidence>
<accession>W8VZC0</accession>
<dbReference type="OrthoDB" id="9800872at2"/>
<dbReference type="Gene3D" id="3.40.250.10">
    <property type="entry name" value="Rhodanese-like domain"/>
    <property type="match status" value="1"/>
</dbReference>
<dbReference type="PANTHER" id="PTHR43031:SF1">
    <property type="entry name" value="PYRIDINE NUCLEOTIDE-DISULPHIDE OXIDOREDUCTASE"/>
    <property type="match status" value="1"/>
</dbReference>
<dbReference type="InterPro" id="IPR050229">
    <property type="entry name" value="GlpE_sulfurtransferase"/>
</dbReference>
<feature type="domain" description="Rhodanese" evidence="1">
    <location>
        <begin position="17"/>
        <end position="99"/>
    </location>
</feature>
<dbReference type="STRING" id="1454201.NMS_0302"/>
<dbReference type="PANTHER" id="PTHR43031">
    <property type="entry name" value="FAD-DEPENDENT OXIDOREDUCTASE"/>
    <property type="match status" value="1"/>
</dbReference>
<dbReference type="InterPro" id="IPR036873">
    <property type="entry name" value="Rhodanese-like_dom_sf"/>
</dbReference>
<dbReference type="RefSeq" id="WP_041495051.1">
    <property type="nucleotide sequence ID" value="NZ_AP014548.1"/>
</dbReference>
<dbReference type="EMBL" id="AP014548">
    <property type="protein sequence ID" value="BAO54311.1"/>
    <property type="molecule type" value="Genomic_DNA"/>
</dbReference>
<dbReference type="PROSITE" id="PS50206">
    <property type="entry name" value="RHODANESE_3"/>
    <property type="match status" value="1"/>
</dbReference>
<organism evidence="2 3">
    <name type="scientific">Nonlabens marinus S1-08</name>
    <dbReference type="NCBI Taxonomy" id="1454201"/>
    <lineage>
        <taxon>Bacteria</taxon>
        <taxon>Pseudomonadati</taxon>
        <taxon>Bacteroidota</taxon>
        <taxon>Flavobacteriia</taxon>
        <taxon>Flavobacteriales</taxon>
        <taxon>Flavobacteriaceae</taxon>
        <taxon>Nonlabens</taxon>
    </lineage>
</organism>
<dbReference type="AlphaFoldDB" id="W8VZC0"/>
<sequence length="100" mass="11103">MFGLFRKRNEGKIKEYLKKGATLLDVRTSSEYNNSNIIGSVNIPVQSMDQQINSLDKSKPIITYCAMGGRSTMAAAKLKSMGYHVVDAGSIKNMRKQLKS</sequence>
<dbReference type="SMART" id="SM00450">
    <property type="entry name" value="RHOD"/>
    <property type="match status" value="1"/>
</dbReference>
<evidence type="ECO:0000259" key="1">
    <source>
        <dbReference type="PROSITE" id="PS50206"/>
    </source>
</evidence>
<dbReference type="SUPFAM" id="SSF52821">
    <property type="entry name" value="Rhodanese/Cell cycle control phosphatase"/>
    <property type="match status" value="1"/>
</dbReference>
<dbReference type="Proteomes" id="UP000031760">
    <property type="component" value="Chromosome"/>
</dbReference>